<name>A0ACC6R7V3_9GAMM</name>
<gene>
    <name evidence="1" type="ORF">V6250_17020</name>
</gene>
<evidence type="ECO:0000313" key="1">
    <source>
        <dbReference type="EMBL" id="MEL0605874.1"/>
    </source>
</evidence>
<reference evidence="1" key="1">
    <citation type="submission" date="2024-02" db="EMBL/GenBank/DDBJ databases">
        <title>Bacteria isolated from the canopy kelp, Nereocystis luetkeana.</title>
        <authorList>
            <person name="Pfister C.A."/>
            <person name="Younker I.T."/>
            <person name="Light S.H."/>
        </authorList>
    </citation>
    <scope>NUCLEOTIDE SEQUENCE</scope>
    <source>
        <strain evidence="1">TN.2.01</strain>
    </source>
</reference>
<proteinExistence type="predicted"/>
<evidence type="ECO:0000313" key="2">
    <source>
        <dbReference type="Proteomes" id="UP001374952"/>
    </source>
</evidence>
<dbReference type="EMBL" id="JBAKAX010000023">
    <property type="protein sequence ID" value="MEL0605874.1"/>
    <property type="molecule type" value="Genomic_DNA"/>
</dbReference>
<sequence>MNIWEVDKLFLFIMFVIPGFISIKTYELLIPKEIKDSSKQIIDAITYSCLNFSVLIWFIIDVESNSLIDAHPGMYKFFYFSVLFLFPILWVLIWMWVRKLDFFQKNAPHPTAKPWDFVFSQRHWYWVIVTFKSGEKIAGKYAGRSFASSNPSKEQIYLEETWNLNEDGGFDRPRNNTAGIIVLADEILTIELFKYE</sequence>
<protein>
    <submittedName>
        <fullName evidence="1">DUF6338 family protein</fullName>
    </submittedName>
</protein>
<accession>A0ACC6R7V3</accession>
<keyword evidence="2" id="KW-1185">Reference proteome</keyword>
<organism evidence="1 2">
    <name type="scientific">Pseudoalteromonas undina</name>
    <dbReference type="NCBI Taxonomy" id="43660"/>
    <lineage>
        <taxon>Bacteria</taxon>
        <taxon>Pseudomonadati</taxon>
        <taxon>Pseudomonadota</taxon>
        <taxon>Gammaproteobacteria</taxon>
        <taxon>Alteromonadales</taxon>
        <taxon>Pseudoalteromonadaceae</taxon>
        <taxon>Pseudoalteromonas</taxon>
    </lineage>
</organism>
<dbReference type="Proteomes" id="UP001374952">
    <property type="component" value="Unassembled WGS sequence"/>
</dbReference>
<comment type="caution">
    <text evidence="1">The sequence shown here is derived from an EMBL/GenBank/DDBJ whole genome shotgun (WGS) entry which is preliminary data.</text>
</comment>